<keyword evidence="1 2" id="KW-0727">SH2 domain</keyword>
<dbReference type="PANTHER" id="PTHR15127">
    <property type="entry name" value="HEAVYWEIGHT, ISOFORM A"/>
    <property type="match status" value="1"/>
</dbReference>
<evidence type="ECO:0000313" key="4">
    <source>
        <dbReference type="EMBL" id="KFO24942.1"/>
    </source>
</evidence>
<evidence type="ECO:0000256" key="2">
    <source>
        <dbReference type="PROSITE-ProRule" id="PRU00191"/>
    </source>
</evidence>
<dbReference type="EMBL" id="KN123483">
    <property type="protein sequence ID" value="KFO24942.1"/>
    <property type="molecule type" value="Genomic_DNA"/>
</dbReference>
<gene>
    <name evidence="4" type="ORF">H920_13744</name>
</gene>
<organism evidence="4 5">
    <name type="scientific">Fukomys damarensis</name>
    <name type="common">Damaraland mole rat</name>
    <name type="synonym">Cryptomys damarensis</name>
    <dbReference type="NCBI Taxonomy" id="885580"/>
    <lineage>
        <taxon>Eukaryota</taxon>
        <taxon>Metazoa</taxon>
        <taxon>Chordata</taxon>
        <taxon>Craniata</taxon>
        <taxon>Vertebrata</taxon>
        <taxon>Euteleostomi</taxon>
        <taxon>Mammalia</taxon>
        <taxon>Eutheria</taxon>
        <taxon>Euarchontoglires</taxon>
        <taxon>Glires</taxon>
        <taxon>Rodentia</taxon>
        <taxon>Hystricomorpha</taxon>
        <taxon>Bathyergidae</taxon>
        <taxon>Fukomys</taxon>
    </lineage>
</organism>
<protein>
    <submittedName>
        <fullName evidence="4">SH2 domain-containing adapter protein E</fullName>
    </submittedName>
</protein>
<dbReference type="SMART" id="SM00252">
    <property type="entry name" value="SH2"/>
    <property type="match status" value="1"/>
</dbReference>
<dbReference type="PROSITE" id="PS50001">
    <property type="entry name" value="SH2"/>
    <property type="match status" value="1"/>
</dbReference>
<dbReference type="PRINTS" id="PR00401">
    <property type="entry name" value="SH2DOMAIN"/>
</dbReference>
<dbReference type="InterPro" id="IPR036860">
    <property type="entry name" value="SH2_dom_sf"/>
</dbReference>
<dbReference type="InterPro" id="IPR051846">
    <property type="entry name" value="SH2_domain_adapters"/>
</dbReference>
<dbReference type="PANTHER" id="PTHR15127:SF29">
    <property type="entry name" value="SH2 DOMAIN-CONTAINING ADAPTER PROTEIN E"/>
    <property type="match status" value="1"/>
</dbReference>
<keyword evidence="5" id="KW-1185">Reference proteome</keyword>
<evidence type="ECO:0000256" key="1">
    <source>
        <dbReference type="ARBA" id="ARBA00022999"/>
    </source>
</evidence>
<sequence length="183" mass="20692">MRAPPRPRLWETPWQRRSLRGPQVIILEDYADPYDARRTKGQRDAERAGENDGYMEPYDAQQMITGRTAARGRPETQVGPQVFGLHAHSLSPPSCSWYHGAISRAEAESRLQACREAGYLVRNSESGNSRYSIALKDNKYTLDQTSAVFGSIPEVVHYYSSEKLPFKGAEHMTLLHPVPHKLP</sequence>
<dbReference type="Proteomes" id="UP000028990">
    <property type="component" value="Unassembled WGS sequence"/>
</dbReference>
<accession>A0A091D1S7</accession>
<dbReference type="AlphaFoldDB" id="A0A091D1S7"/>
<dbReference type="Gene3D" id="3.30.505.10">
    <property type="entry name" value="SH2 domain"/>
    <property type="match status" value="1"/>
</dbReference>
<proteinExistence type="predicted"/>
<evidence type="ECO:0000259" key="3">
    <source>
        <dbReference type="PROSITE" id="PS50001"/>
    </source>
</evidence>
<feature type="domain" description="SH2" evidence="3">
    <location>
        <begin position="97"/>
        <end position="158"/>
    </location>
</feature>
<dbReference type="InterPro" id="IPR000980">
    <property type="entry name" value="SH2"/>
</dbReference>
<dbReference type="GO" id="GO:0001784">
    <property type="term" value="F:phosphotyrosine residue binding"/>
    <property type="evidence" value="ECO:0007669"/>
    <property type="project" value="TreeGrafter"/>
</dbReference>
<dbReference type="SUPFAM" id="SSF55550">
    <property type="entry name" value="SH2 domain"/>
    <property type="match status" value="1"/>
</dbReference>
<evidence type="ECO:0000313" key="5">
    <source>
        <dbReference type="Proteomes" id="UP000028990"/>
    </source>
</evidence>
<dbReference type="Pfam" id="PF00017">
    <property type="entry name" value="SH2"/>
    <property type="match status" value="1"/>
</dbReference>
<reference evidence="4 5" key="1">
    <citation type="submission" date="2013-11" db="EMBL/GenBank/DDBJ databases">
        <title>The Damaraland mole rat (Fukomys damarensis) genome and evolution of African mole rats.</title>
        <authorList>
            <person name="Gladyshev V.N."/>
            <person name="Fang X."/>
        </authorList>
    </citation>
    <scope>NUCLEOTIDE SEQUENCE [LARGE SCALE GENOMIC DNA]</scope>
    <source>
        <tissue evidence="4">Liver</tissue>
    </source>
</reference>
<name>A0A091D1S7_FUKDA</name>